<dbReference type="GO" id="GO:0006355">
    <property type="term" value="P:regulation of DNA-templated transcription"/>
    <property type="evidence" value="ECO:0007669"/>
    <property type="project" value="InterPro"/>
</dbReference>
<dbReference type="Pfam" id="PF05443">
    <property type="entry name" value="ROS_MUCR"/>
    <property type="match status" value="1"/>
</dbReference>
<sequence length="145" mass="15715">MIGLTSRITAAYLRGNAMPSAGIAGVIGIVHGSLLHLAQPASRPPERELQKPAVPIRKSVTADHIVCLEDGRKLKMLKRHLRATYGMTPDEYRAKWNLPDDYPMVASAYAEKRSAMAKANGLGRRHGAGRASVAPKKRGRPKATP</sequence>
<comment type="caution">
    <text evidence="3">The sequence shown here is derived from an EMBL/GenBank/DDBJ whole genome shotgun (WGS) entry which is preliminary data.</text>
</comment>
<comment type="similarity">
    <text evidence="1">Belongs to the ros/MucR family.</text>
</comment>
<dbReference type="InterPro" id="IPR041920">
    <property type="entry name" value="ROS/MUCR_sf"/>
</dbReference>
<name>W9GWI4_9PROT</name>
<dbReference type="InterPro" id="IPR008807">
    <property type="entry name" value="ROS_MUCR"/>
</dbReference>
<dbReference type="PATRIC" id="fig|1385369.3.peg.7091"/>
<evidence type="ECO:0000256" key="2">
    <source>
        <dbReference type="SAM" id="MobiDB-lite"/>
    </source>
</evidence>
<protein>
    <recommendedName>
        <fullName evidence="5">MucR family transcriptional regulator</fullName>
    </recommendedName>
</protein>
<gene>
    <name evidence="3" type="ORF">N825_32600</name>
</gene>
<keyword evidence="4" id="KW-1185">Reference proteome</keyword>
<dbReference type="GO" id="GO:0008270">
    <property type="term" value="F:zinc ion binding"/>
    <property type="evidence" value="ECO:0007669"/>
    <property type="project" value="InterPro"/>
</dbReference>
<evidence type="ECO:0000313" key="3">
    <source>
        <dbReference type="EMBL" id="EWY35848.1"/>
    </source>
</evidence>
<reference evidence="3 4" key="1">
    <citation type="submission" date="2013-08" db="EMBL/GenBank/DDBJ databases">
        <title>The genome sequence of Skermanella stibiiresistens.</title>
        <authorList>
            <person name="Zhu W."/>
            <person name="Wang G."/>
        </authorList>
    </citation>
    <scope>NUCLEOTIDE SEQUENCE [LARGE SCALE GENOMIC DNA]</scope>
    <source>
        <strain evidence="3 4">SB22</strain>
    </source>
</reference>
<dbReference type="EMBL" id="AVFL01000064">
    <property type="protein sequence ID" value="EWY35848.1"/>
    <property type="molecule type" value="Genomic_DNA"/>
</dbReference>
<dbReference type="AlphaFoldDB" id="W9GWI4"/>
<evidence type="ECO:0000256" key="1">
    <source>
        <dbReference type="ARBA" id="ARBA00007031"/>
    </source>
</evidence>
<dbReference type="GO" id="GO:0003677">
    <property type="term" value="F:DNA binding"/>
    <property type="evidence" value="ECO:0007669"/>
    <property type="project" value="InterPro"/>
</dbReference>
<dbReference type="Proteomes" id="UP000019486">
    <property type="component" value="Unassembled WGS sequence"/>
</dbReference>
<evidence type="ECO:0008006" key="5">
    <source>
        <dbReference type="Google" id="ProtNLM"/>
    </source>
</evidence>
<evidence type="ECO:0000313" key="4">
    <source>
        <dbReference type="Proteomes" id="UP000019486"/>
    </source>
</evidence>
<accession>W9GWI4</accession>
<dbReference type="STRING" id="1385369.N825_32600"/>
<dbReference type="Gene3D" id="1.10.10.1550">
    <property type="entry name" value="ROS/MUCR transcriptional regulator protein"/>
    <property type="match status" value="1"/>
</dbReference>
<feature type="region of interest" description="Disordered" evidence="2">
    <location>
        <begin position="117"/>
        <end position="145"/>
    </location>
</feature>
<feature type="compositionally biased region" description="Basic residues" evidence="2">
    <location>
        <begin position="135"/>
        <end position="145"/>
    </location>
</feature>
<organism evidence="3 4">
    <name type="scientific">Skermanella stibiiresistens SB22</name>
    <dbReference type="NCBI Taxonomy" id="1385369"/>
    <lineage>
        <taxon>Bacteria</taxon>
        <taxon>Pseudomonadati</taxon>
        <taxon>Pseudomonadota</taxon>
        <taxon>Alphaproteobacteria</taxon>
        <taxon>Rhodospirillales</taxon>
        <taxon>Azospirillaceae</taxon>
        <taxon>Skermanella</taxon>
    </lineage>
</organism>
<proteinExistence type="inferred from homology"/>